<name>A0A9P4P4M4_9PEZI</name>
<dbReference type="OrthoDB" id="167809at2759"/>
<comment type="caution">
    <text evidence="1">The sequence shown here is derived from an EMBL/GenBank/DDBJ whole genome shotgun (WGS) entry which is preliminary data.</text>
</comment>
<dbReference type="Proteomes" id="UP000800235">
    <property type="component" value="Unassembled WGS sequence"/>
</dbReference>
<gene>
    <name evidence="1" type="ORF">EJ08DRAFT_655623</name>
</gene>
<sequence>MAINNQLLEQLKNRDSEPPAVLNNHYRRLNRISNWVTTVADLTTNIANARPVPLPSTLPTAAPQQISTTPVQRPKLLLVALDWRFPPTHPVHQSPLISQLRQSFNVHLTQVSRGITTYLQSHKPQAILLMDHIIADVLLTEQPDQATLNALKAIVAYAKSGGVVVCMPGRFASEMFYEGFRRFFSAFELPWSMSGFTSTRVRFVYPNPPRDRSMTPEGYETEAWFLRGVNAEAAVYGVHGRVEGLLESHVEGERVVNVAFGECGSGAVGYIGDVESMTVNVGLVWAMVHWSKD</sequence>
<keyword evidence="2" id="KW-1185">Reference proteome</keyword>
<accession>A0A9P4P4M4</accession>
<proteinExistence type="predicted"/>
<protein>
    <submittedName>
        <fullName evidence="1">Uncharacterized protein</fullName>
    </submittedName>
</protein>
<reference evidence="1" key="1">
    <citation type="journal article" date="2020" name="Stud. Mycol.">
        <title>101 Dothideomycetes genomes: a test case for predicting lifestyles and emergence of pathogens.</title>
        <authorList>
            <person name="Haridas S."/>
            <person name="Albert R."/>
            <person name="Binder M."/>
            <person name="Bloem J."/>
            <person name="Labutti K."/>
            <person name="Salamov A."/>
            <person name="Andreopoulos B."/>
            <person name="Baker S."/>
            <person name="Barry K."/>
            <person name="Bills G."/>
            <person name="Bluhm B."/>
            <person name="Cannon C."/>
            <person name="Castanera R."/>
            <person name="Culley D."/>
            <person name="Daum C."/>
            <person name="Ezra D."/>
            <person name="Gonzalez J."/>
            <person name="Henrissat B."/>
            <person name="Kuo A."/>
            <person name="Liang C."/>
            <person name="Lipzen A."/>
            <person name="Lutzoni F."/>
            <person name="Magnuson J."/>
            <person name="Mondo S."/>
            <person name="Nolan M."/>
            <person name="Ohm R."/>
            <person name="Pangilinan J."/>
            <person name="Park H.-J."/>
            <person name="Ramirez L."/>
            <person name="Alfaro M."/>
            <person name="Sun H."/>
            <person name="Tritt A."/>
            <person name="Yoshinaga Y."/>
            <person name="Zwiers L.-H."/>
            <person name="Turgeon B."/>
            <person name="Goodwin S."/>
            <person name="Spatafora J."/>
            <person name="Crous P."/>
            <person name="Grigoriev I."/>
        </authorList>
    </citation>
    <scope>NUCLEOTIDE SEQUENCE</scope>
    <source>
        <strain evidence="1">CBS 130266</strain>
    </source>
</reference>
<evidence type="ECO:0000313" key="2">
    <source>
        <dbReference type="Proteomes" id="UP000800235"/>
    </source>
</evidence>
<dbReference type="EMBL" id="MU007010">
    <property type="protein sequence ID" value="KAF2436653.1"/>
    <property type="molecule type" value="Genomic_DNA"/>
</dbReference>
<dbReference type="AlphaFoldDB" id="A0A9P4P4M4"/>
<organism evidence="1 2">
    <name type="scientific">Tothia fuscella</name>
    <dbReference type="NCBI Taxonomy" id="1048955"/>
    <lineage>
        <taxon>Eukaryota</taxon>
        <taxon>Fungi</taxon>
        <taxon>Dikarya</taxon>
        <taxon>Ascomycota</taxon>
        <taxon>Pezizomycotina</taxon>
        <taxon>Dothideomycetes</taxon>
        <taxon>Pleosporomycetidae</taxon>
        <taxon>Venturiales</taxon>
        <taxon>Cylindrosympodiaceae</taxon>
        <taxon>Tothia</taxon>
    </lineage>
</organism>
<evidence type="ECO:0000313" key="1">
    <source>
        <dbReference type="EMBL" id="KAF2436653.1"/>
    </source>
</evidence>